<accession>A0A1U7PXV8</accession>
<feature type="chain" id="PRO_5012979284" evidence="1">
    <location>
        <begin position="20"/>
        <end position="49"/>
    </location>
</feature>
<keyword evidence="3" id="KW-1185">Reference proteome</keyword>
<evidence type="ECO:0000256" key="1">
    <source>
        <dbReference type="SAM" id="SignalP"/>
    </source>
</evidence>
<keyword evidence="1" id="KW-0732">Signal</keyword>
<dbReference type="RefSeq" id="WP_159435876.1">
    <property type="nucleotide sequence ID" value="NZ_FTPU01000030.1"/>
</dbReference>
<dbReference type="STRING" id="1121284.SAMN05660493_02455"/>
<organism evidence="2 3">
    <name type="scientific">Epilithonimonas bovis DSM 19482</name>
    <dbReference type="NCBI Taxonomy" id="1121284"/>
    <lineage>
        <taxon>Bacteria</taxon>
        <taxon>Pseudomonadati</taxon>
        <taxon>Bacteroidota</taxon>
        <taxon>Flavobacteriia</taxon>
        <taxon>Flavobacteriales</taxon>
        <taxon>Weeksellaceae</taxon>
        <taxon>Chryseobacterium group</taxon>
        <taxon>Epilithonimonas</taxon>
    </lineage>
</organism>
<dbReference type="EMBL" id="FTPU01000030">
    <property type="protein sequence ID" value="SIT97729.1"/>
    <property type="molecule type" value="Genomic_DNA"/>
</dbReference>
<sequence length="49" mass="5330">MKINLLSIFLVALSVNYSAQVGINTNPPHPSAALDMSDSKRGFLHQGLY</sequence>
<gene>
    <name evidence="2" type="ORF">SAMN05660493_02455</name>
</gene>
<reference evidence="3" key="1">
    <citation type="submission" date="2016-10" db="EMBL/GenBank/DDBJ databases">
        <authorList>
            <person name="Varghese N."/>
            <person name="Submissions S."/>
        </authorList>
    </citation>
    <scope>NUCLEOTIDE SEQUENCE [LARGE SCALE GENOMIC DNA]</scope>
    <source>
        <strain evidence="3">DSM 19482</strain>
    </source>
</reference>
<feature type="signal peptide" evidence="1">
    <location>
        <begin position="1"/>
        <end position="19"/>
    </location>
</feature>
<dbReference type="Proteomes" id="UP000187261">
    <property type="component" value="Unassembled WGS sequence"/>
</dbReference>
<protein>
    <submittedName>
        <fullName evidence="2">Uncharacterized protein</fullName>
    </submittedName>
</protein>
<dbReference type="OrthoDB" id="9808953at2"/>
<evidence type="ECO:0000313" key="3">
    <source>
        <dbReference type="Proteomes" id="UP000187261"/>
    </source>
</evidence>
<proteinExistence type="predicted"/>
<evidence type="ECO:0000313" key="2">
    <source>
        <dbReference type="EMBL" id="SIT97729.1"/>
    </source>
</evidence>
<name>A0A1U7PXV8_9FLAO</name>
<dbReference type="AlphaFoldDB" id="A0A1U7PXV8"/>